<comment type="catalytic activity">
    <reaction evidence="1">
        <text>ATP + protein L-histidine = ADP + protein N-phospho-L-histidine.</text>
        <dbReference type="EC" id="2.7.13.3"/>
    </reaction>
</comment>
<dbReference type="PANTHER" id="PTHR43547:SF2">
    <property type="entry name" value="HYBRID SIGNAL TRANSDUCTION HISTIDINE KINASE C"/>
    <property type="match status" value="1"/>
</dbReference>
<evidence type="ECO:0000256" key="6">
    <source>
        <dbReference type="ARBA" id="ARBA00023012"/>
    </source>
</evidence>
<dbReference type="Proteomes" id="UP000317982">
    <property type="component" value="Unassembled WGS sequence"/>
</dbReference>
<evidence type="ECO:0000256" key="2">
    <source>
        <dbReference type="ARBA" id="ARBA00004236"/>
    </source>
</evidence>
<dbReference type="InterPro" id="IPR004358">
    <property type="entry name" value="Sig_transdc_His_kin-like_C"/>
</dbReference>
<dbReference type="InterPro" id="IPR000014">
    <property type="entry name" value="PAS"/>
</dbReference>
<dbReference type="InterPro" id="IPR003661">
    <property type="entry name" value="HisK_dim/P_dom"/>
</dbReference>
<dbReference type="EMBL" id="VIRS01000018">
    <property type="protein sequence ID" value="TQS42507.1"/>
    <property type="molecule type" value="Genomic_DNA"/>
</dbReference>
<evidence type="ECO:0000259" key="8">
    <source>
        <dbReference type="PROSITE" id="PS50113"/>
    </source>
</evidence>
<protein>
    <recommendedName>
        <fullName evidence="3">histidine kinase</fullName>
        <ecNumber evidence="3">2.7.13.3</ecNumber>
    </recommendedName>
</protein>
<reference evidence="9 10" key="1">
    <citation type="submission" date="2019-07" db="EMBL/GenBank/DDBJ databases">
        <title>Cryptosporangium phraense sp. nov., isolated from plant litter.</title>
        <authorList>
            <person name="Suriyachadkun C."/>
        </authorList>
    </citation>
    <scope>NUCLEOTIDE SEQUENCE [LARGE SCALE GENOMIC DNA]</scope>
    <source>
        <strain evidence="9 10">A-T 5661</strain>
    </source>
</reference>
<evidence type="ECO:0000259" key="7">
    <source>
        <dbReference type="PROSITE" id="PS50109"/>
    </source>
</evidence>
<gene>
    <name evidence="9" type="ORF">FL583_24745</name>
</gene>
<dbReference type="AlphaFoldDB" id="A0A545AMG8"/>
<keyword evidence="4" id="KW-0597">Phosphoprotein</keyword>
<dbReference type="InterPro" id="IPR036890">
    <property type="entry name" value="HATPase_C_sf"/>
</dbReference>
<feature type="domain" description="Histidine kinase" evidence="7">
    <location>
        <begin position="314"/>
        <end position="527"/>
    </location>
</feature>
<dbReference type="SUPFAM" id="SSF55874">
    <property type="entry name" value="ATPase domain of HSP90 chaperone/DNA topoisomerase II/histidine kinase"/>
    <property type="match status" value="1"/>
</dbReference>
<keyword evidence="10" id="KW-1185">Reference proteome</keyword>
<dbReference type="InterPro" id="IPR003018">
    <property type="entry name" value="GAF"/>
</dbReference>
<dbReference type="PROSITE" id="PS50113">
    <property type="entry name" value="PAC"/>
    <property type="match status" value="1"/>
</dbReference>
<dbReference type="InterPro" id="IPR036097">
    <property type="entry name" value="HisK_dim/P_sf"/>
</dbReference>
<dbReference type="PRINTS" id="PR00344">
    <property type="entry name" value="BCTRLSENSOR"/>
</dbReference>
<evidence type="ECO:0000256" key="1">
    <source>
        <dbReference type="ARBA" id="ARBA00000085"/>
    </source>
</evidence>
<proteinExistence type="predicted"/>
<accession>A0A545AMG8</accession>
<dbReference type="Gene3D" id="3.30.565.10">
    <property type="entry name" value="Histidine kinase-like ATPase, C-terminal domain"/>
    <property type="match status" value="1"/>
</dbReference>
<dbReference type="SUPFAM" id="SSF47384">
    <property type="entry name" value="Homodimeric domain of signal transducing histidine kinase"/>
    <property type="match status" value="1"/>
</dbReference>
<dbReference type="PANTHER" id="PTHR43547">
    <property type="entry name" value="TWO-COMPONENT HISTIDINE KINASE"/>
    <property type="match status" value="1"/>
</dbReference>
<evidence type="ECO:0000256" key="5">
    <source>
        <dbReference type="ARBA" id="ARBA00022777"/>
    </source>
</evidence>
<evidence type="ECO:0000256" key="4">
    <source>
        <dbReference type="ARBA" id="ARBA00022553"/>
    </source>
</evidence>
<dbReference type="InterPro" id="IPR029016">
    <property type="entry name" value="GAF-like_dom_sf"/>
</dbReference>
<dbReference type="SMART" id="SM00065">
    <property type="entry name" value="GAF"/>
    <property type="match status" value="1"/>
</dbReference>
<organism evidence="9 10">
    <name type="scientific">Cryptosporangium phraense</name>
    <dbReference type="NCBI Taxonomy" id="2593070"/>
    <lineage>
        <taxon>Bacteria</taxon>
        <taxon>Bacillati</taxon>
        <taxon>Actinomycetota</taxon>
        <taxon>Actinomycetes</taxon>
        <taxon>Cryptosporangiales</taxon>
        <taxon>Cryptosporangiaceae</taxon>
        <taxon>Cryptosporangium</taxon>
    </lineage>
</organism>
<dbReference type="GO" id="GO:0005886">
    <property type="term" value="C:plasma membrane"/>
    <property type="evidence" value="ECO:0007669"/>
    <property type="project" value="UniProtKB-SubCell"/>
</dbReference>
<dbReference type="InterPro" id="IPR013656">
    <property type="entry name" value="PAS_4"/>
</dbReference>
<dbReference type="CDD" id="cd00075">
    <property type="entry name" value="HATPase"/>
    <property type="match status" value="1"/>
</dbReference>
<name>A0A545AMG8_9ACTN</name>
<dbReference type="Pfam" id="PF01590">
    <property type="entry name" value="GAF"/>
    <property type="match status" value="1"/>
</dbReference>
<dbReference type="SUPFAM" id="SSF55781">
    <property type="entry name" value="GAF domain-like"/>
    <property type="match status" value="1"/>
</dbReference>
<dbReference type="InterPro" id="IPR005467">
    <property type="entry name" value="His_kinase_dom"/>
</dbReference>
<comment type="subcellular location">
    <subcellularLocation>
        <location evidence="2">Cell membrane</location>
    </subcellularLocation>
</comment>
<dbReference type="SMART" id="SM00387">
    <property type="entry name" value="HATPase_c"/>
    <property type="match status" value="1"/>
</dbReference>
<dbReference type="EC" id="2.7.13.3" evidence="3"/>
<keyword evidence="5" id="KW-0418">Kinase</keyword>
<dbReference type="PROSITE" id="PS50109">
    <property type="entry name" value="HIS_KIN"/>
    <property type="match status" value="1"/>
</dbReference>
<evidence type="ECO:0000256" key="3">
    <source>
        <dbReference type="ARBA" id="ARBA00012438"/>
    </source>
</evidence>
<dbReference type="SUPFAM" id="SSF55785">
    <property type="entry name" value="PYP-like sensor domain (PAS domain)"/>
    <property type="match status" value="1"/>
</dbReference>
<dbReference type="Pfam" id="PF00512">
    <property type="entry name" value="HisKA"/>
    <property type="match status" value="1"/>
</dbReference>
<dbReference type="Pfam" id="PF02518">
    <property type="entry name" value="HATPase_c"/>
    <property type="match status" value="1"/>
</dbReference>
<dbReference type="InterPro" id="IPR000700">
    <property type="entry name" value="PAS-assoc_C"/>
</dbReference>
<dbReference type="InterPro" id="IPR035965">
    <property type="entry name" value="PAS-like_dom_sf"/>
</dbReference>
<dbReference type="CDD" id="cd00130">
    <property type="entry name" value="PAS"/>
    <property type="match status" value="1"/>
</dbReference>
<dbReference type="SMART" id="SM00388">
    <property type="entry name" value="HisKA"/>
    <property type="match status" value="1"/>
</dbReference>
<dbReference type="GO" id="GO:0000155">
    <property type="term" value="F:phosphorelay sensor kinase activity"/>
    <property type="evidence" value="ECO:0007669"/>
    <property type="project" value="InterPro"/>
</dbReference>
<keyword evidence="6" id="KW-0902">Two-component regulatory system</keyword>
<sequence length="528" mass="56453">MQFTETLLDSMQAGVIACDATGRIVVVNRALRELHELPASWPDGDLHDATTALLDRLRHPSGAAIHPDDTPLRLALDGRPTHLADVRLMNPGRPTKYVDLDARPVRAADGSHAGAVATIQDVTAERRAAQVSRCELQVARVLAHAPTLEAAGPALVATIAEALGCSHVGLWMVDGIADTLLPAGQWTASAFPTDVMPDRIVRGTGTTGTAWQTGEPVWIPDLKRPPDHLAGLLDAEHERAAALGIRSILAVPLPGTPDPLGVLTCVYDQPQTDDALVDALATAVATQIGYFVAHRRERDLTRDLDRSRNNYVDLVGHELRTPITAIATYAELLAMSAETWPDDDRALLEVIARNTARVRALIEYLLDLSTIENGELSLLPERLDFAEVVEGAAGALESPSNIEVTVDAHTAELQGDRHRLRQVVDHLLSNAVKFSPDGGGIEIRLRTDHTVAILEITDGGLGVPVDERERVFDAFYRGSDVQHSGIPGAGLGLSLARTLTSAHGGTVTLDGGEPHGTRVTVRLPLGCG</sequence>
<evidence type="ECO:0000313" key="10">
    <source>
        <dbReference type="Proteomes" id="UP000317982"/>
    </source>
</evidence>
<feature type="domain" description="PAC" evidence="8">
    <location>
        <begin position="82"/>
        <end position="134"/>
    </location>
</feature>
<dbReference type="InParanoid" id="A0A545AMG8"/>
<dbReference type="OrthoDB" id="3273043at2"/>
<comment type="caution">
    <text evidence="9">The sequence shown here is derived from an EMBL/GenBank/DDBJ whole genome shotgun (WGS) entry which is preliminary data.</text>
</comment>
<dbReference type="Gene3D" id="3.30.450.20">
    <property type="entry name" value="PAS domain"/>
    <property type="match status" value="1"/>
</dbReference>
<dbReference type="Pfam" id="PF08448">
    <property type="entry name" value="PAS_4"/>
    <property type="match status" value="1"/>
</dbReference>
<keyword evidence="5" id="KW-0808">Transferase</keyword>
<evidence type="ECO:0000313" key="9">
    <source>
        <dbReference type="EMBL" id="TQS42507.1"/>
    </source>
</evidence>
<dbReference type="RefSeq" id="WP_142707196.1">
    <property type="nucleotide sequence ID" value="NZ_VIRS01000018.1"/>
</dbReference>
<dbReference type="InterPro" id="IPR003594">
    <property type="entry name" value="HATPase_dom"/>
</dbReference>
<dbReference type="CDD" id="cd00082">
    <property type="entry name" value="HisKA"/>
    <property type="match status" value="1"/>
</dbReference>
<dbReference type="Gene3D" id="1.10.287.130">
    <property type="match status" value="1"/>
</dbReference>
<dbReference type="Gene3D" id="3.30.450.40">
    <property type="match status" value="1"/>
</dbReference>